<protein>
    <submittedName>
        <fullName evidence="2">ATP synthase protein I</fullName>
    </submittedName>
</protein>
<proteinExistence type="predicted"/>
<keyword evidence="1" id="KW-0812">Transmembrane</keyword>
<dbReference type="STRING" id="43775.SAMN04489760_10478"/>
<dbReference type="InterPro" id="IPR011744">
    <property type="entry name" value="ATPase_gene1"/>
</dbReference>
<evidence type="ECO:0000256" key="1">
    <source>
        <dbReference type="SAM" id="Phobius"/>
    </source>
</evidence>
<dbReference type="Pfam" id="PF09527">
    <property type="entry name" value="ATPase_gene1"/>
    <property type="match status" value="1"/>
</dbReference>
<feature type="transmembrane region" description="Helical" evidence="1">
    <location>
        <begin position="40"/>
        <end position="69"/>
    </location>
</feature>
<organism evidence="2 3">
    <name type="scientific">Syntrophus gentianae</name>
    <dbReference type="NCBI Taxonomy" id="43775"/>
    <lineage>
        <taxon>Bacteria</taxon>
        <taxon>Pseudomonadati</taxon>
        <taxon>Thermodesulfobacteriota</taxon>
        <taxon>Syntrophia</taxon>
        <taxon>Syntrophales</taxon>
        <taxon>Syntrophaceae</taxon>
        <taxon>Syntrophus</taxon>
    </lineage>
</organism>
<name>A0A1H7VMK7_9BACT</name>
<evidence type="ECO:0000313" key="2">
    <source>
        <dbReference type="EMBL" id="SEM10532.1"/>
    </source>
</evidence>
<gene>
    <name evidence="2" type="ORF">SAMN04489760_10478</name>
</gene>
<keyword evidence="1" id="KW-0472">Membrane</keyword>
<feature type="transmembrane region" description="Helical" evidence="1">
    <location>
        <begin position="81"/>
        <end position="99"/>
    </location>
</feature>
<reference evidence="2 3" key="1">
    <citation type="submission" date="2016-10" db="EMBL/GenBank/DDBJ databases">
        <authorList>
            <person name="de Groot N.N."/>
        </authorList>
    </citation>
    <scope>NUCLEOTIDE SEQUENCE [LARGE SCALE GENOMIC DNA]</scope>
    <source>
        <strain evidence="2 3">DSM 8423</strain>
    </source>
</reference>
<dbReference type="InterPro" id="IPR032820">
    <property type="entry name" value="ATPase_put"/>
</dbReference>
<dbReference type="Proteomes" id="UP000198744">
    <property type="component" value="Unassembled WGS sequence"/>
</dbReference>
<accession>A0A1H7VMK7</accession>
<dbReference type="OrthoDB" id="466056at2"/>
<dbReference type="EMBL" id="FOBS01000004">
    <property type="protein sequence ID" value="SEM10532.1"/>
    <property type="molecule type" value="Genomic_DNA"/>
</dbReference>
<sequence>MSKKFRSSRERRQVISGDFPEKISRCEDRKIRGSEQRRDAFWFGLGTIGIVGWSVVIPTLLGVAMGLWIDRNWPNRFSWTLMLLIGGVMIGCINAWYWVRKIGIRGEQ</sequence>
<dbReference type="AlphaFoldDB" id="A0A1H7VMK7"/>
<keyword evidence="3" id="KW-1185">Reference proteome</keyword>
<dbReference type="NCBIfam" id="TIGR02230">
    <property type="entry name" value="ATPase_gene1"/>
    <property type="match status" value="1"/>
</dbReference>
<keyword evidence="1" id="KW-1133">Transmembrane helix</keyword>
<dbReference type="RefSeq" id="WP_093882434.1">
    <property type="nucleotide sequence ID" value="NZ_FOBS01000004.1"/>
</dbReference>
<evidence type="ECO:0000313" key="3">
    <source>
        <dbReference type="Proteomes" id="UP000198744"/>
    </source>
</evidence>